<gene>
    <name evidence="1" type="ORF">BSTEL_0647</name>
</gene>
<keyword evidence="2" id="KW-1185">Reference proteome</keyword>
<dbReference type="RefSeq" id="WP_156963158.1">
    <property type="nucleotide sequence ID" value="NZ_JGZP01000011.1"/>
</dbReference>
<comment type="caution">
    <text evidence="1">The sequence shown here is derived from an EMBL/GenBank/DDBJ whole genome shotgun (WGS) entry which is preliminary data.</text>
</comment>
<proteinExistence type="predicted"/>
<sequence length="58" mass="6975">MSTDVDDIREYLKRSIHRMSLVILDADDYTPLMRSAQAKRDAYRNVLNYIDKKQRRTQ</sequence>
<evidence type="ECO:0000313" key="2">
    <source>
        <dbReference type="Proteomes" id="UP000029004"/>
    </source>
</evidence>
<dbReference type="AlphaFoldDB" id="A0A087DQN6"/>
<accession>A0A087DQN6</accession>
<evidence type="ECO:0000313" key="1">
    <source>
        <dbReference type="EMBL" id="KFI97836.1"/>
    </source>
</evidence>
<name>A0A087DQN6_9BIFI</name>
<organism evidence="1 2">
    <name type="scientific">Bifidobacterium stellenboschense</name>
    <dbReference type="NCBI Taxonomy" id="762211"/>
    <lineage>
        <taxon>Bacteria</taxon>
        <taxon>Bacillati</taxon>
        <taxon>Actinomycetota</taxon>
        <taxon>Actinomycetes</taxon>
        <taxon>Bifidobacteriales</taxon>
        <taxon>Bifidobacteriaceae</taxon>
        <taxon>Bifidobacterium</taxon>
    </lineage>
</organism>
<dbReference type="EMBL" id="JGZP01000011">
    <property type="protein sequence ID" value="KFI97836.1"/>
    <property type="molecule type" value="Genomic_DNA"/>
</dbReference>
<dbReference type="STRING" id="762211.BSTEL_0647"/>
<reference evidence="1 2" key="1">
    <citation type="submission" date="2014-03" db="EMBL/GenBank/DDBJ databases">
        <title>Genomics of Bifidobacteria.</title>
        <authorList>
            <person name="Ventura M."/>
            <person name="Milani C."/>
            <person name="Lugli G.A."/>
        </authorList>
    </citation>
    <scope>NUCLEOTIDE SEQUENCE [LARGE SCALE GENOMIC DNA]</scope>
    <source>
        <strain evidence="1 2">DSM 23968</strain>
    </source>
</reference>
<protein>
    <submittedName>
        <fullName evidence="1">Uncharacterized protein</fullName>
    </submittedName>
</protein>
<dbReference type="Proteomes" id="UP000029004">
    <property type="component" value="Unassembled WGS sequence"/>
</dbReference>